<reference evidence="1" key="2">
    <citation type="submission" date="2018-02" db="UniProtKB">
        <authorList>
            <consortium name="EnsemblMetazoa"/>
        </authorList>
    </citation>
    <scope>IDENTIFICATION</scope>
</reference>
<keyword evidence="2" id="KW-1185">Reference proteome</keyword>
<dbReference type="Proteomes" id="UP000024404">
    <property type="component" value="Unassembled WGS sequence"/>
</dbReference>
<evidence type="ECO:0000313" key="1">
    <source>
        <dbReference type="EnsemblMetazoa" id="OVOC5076.1"/>
    </source>
</evidence>
<evidence type="ECO:0000313" key="2">
    <source>
        <dbReference type="Proteomes" id="UP000024404"/>
    </source>
</evidence>
<proteinExistence type="predicted"/>
<name>A0A2K6W426_ONCVO</name>
<dbReference type="EnsemblMetazoa" id="OVOC5076.1">
    <property type="protein sequence ID" value="OVOC5076.1"/>
    <property type="gene ID" value="WBGene00241885"/>
</dbReference>
<sequence length="72" mass="8282">MWVVLSQIHEAEDLRMDEIECSMKSDYLHLVQNIDFGNSPVQIHKHIQKDVVIFTLICPHVFVTSTTSQIAT</sequence>
<protein>
    <submittedName>
        <fullName evidence="1">Uncharacterized protein</fullName>
    </submittedName>
</protein>
<dbReference type="EMBL" id="CMVM020000148">
    <property type="status" value="NOT_ANNOTATED_CDS"/>
    <property type="molecule type" value="Genomic_DNA"/>
</dbReference>
<accession>A0A2K6W426</accession>
<organism evidence="1 2">
    <name type="scientific">Onchocerca volvulus</name>
    <dbReference type="NCBI Taxonomy" id="6282"/>
    <lineage>
        <taxon>Eukaryota</taxon>
        <taxon>Metazoa</taxon>
        <taxon>Ecdysozoa</taxon>
        <taxon>Nematoda</taxon>
        <taxon>Chromadorea</taxon>
        <taxon>Rhabditida</taxon>
        <taxon>Spirurina</taxon>
        <taxon>Spiruromorpha</taxon>
        <taxon>Filarioidea</taxon>
        <taxon>Onchocercidae</taxon>
        <taxon>Onchocerca</taxon>
    </lineage>
</organism>
<dbReference type="AlphaFoldDB" id="A0A2K6W426"/>
<reference evidence="2" key="1">
    <citation type="submission" date="2013-10" db="EMBL/GenBank/DDBJ databases">
        <title>Genome sequencing of Onchocerca volvulus.</title>
        <authorList>
            <person name="Cotton J."/>
            <person name="Tsai J."/>
            <person name="Stanley E."/>
            <person name="Tracey A."/>
            <person name="Holroyd N."/>
            <person name="Lustigman S."/>
            <person name="Berriman M."/>
        </authorList>
    </citation>
    <scope>NUCLEOTIDE SEQUENCE</scope>
</reference>